<accession>A0AAJ0BH31</accession>
<name>A0AAJ0BH31_9PEZI</name>
<evidence type="ECO:0000313" key="2">
    <source>
        <dbReference type="Proteomes" id="UP001239445"/>
    </source>
</evidence>
<sequence length="277" mass="30667">MFSSCNRTPTRFSGVSFASGSFNPVVAFDRSVSVLPGLGNSAFRKDVSKTCDGLYYSLMVYGGVVVSEEVDKLVETLEHRAGFQNYHYASLRLVRPGIGEGDPQEKPWDSQHHSGLAVKLTCFEDLTEDQTKRCDDLILKLGRANLTNDVPSAETRKGLWDRVFNGWDTDDLIVKPHPKPSSRPTGDTQIQFGWINQDLPGKKKLAQWRKAGAPAYNKPNVTGDNSSVLYNLGGLPGITTVSYTTWWTSAIPDFQAPPSPSWHVTFMDGVSPNRREP</sequence>
<keyword evidence="2" id="KW-1185">Reference proteome</keyword>
<evidence type="ECO:0000313" key="1">
    <source>
        <dbReference type="EMBL" id="KAK1758150.1"/>
    </source>
</evidence>
<dbReference type="Proteomes" id="UP001239445">
    <property type="component" value="Unassembled WGS sequence"/>
</dbReference>
<dbReference type="AlphaFoldDB" id="A0AAJ0BH31"/>
<dbReference type="EMBL" id="MU839829">
    <property type="protein sequence ID" value="KAK1758150.1"/>
    <property type="molecule type" value="Genomic_DNA"/>
</dbReference>
<organism evidence="1 2">
    <name type="scientific">Echria macrotheca</name>
    <dbReference type="NCBI Taxonomy" id="438768"/>
    <lineage>
        <taxon>Eukaryota</taxon>
        <taxon>Fungi</taxon>
        <taxon>Dikarya</taxon>
        <taxon>Ascomycota</taxon>
        <taxon>Pezizomycotina</taxon>
        <taxon>Sordariomycetes</taxon>
        <taxon>Sordariomycetidae</taxon>
        <taxon>Sordariales</taxon>
        <taxon>Schizotheciaceae</taxon>
        <taxon>Echria</taxon>
    </lineage>
</organism>
<protein>
    <submittedName>
        <fullName evidence="1">Uncharacterized protein</fullName>
    </submittedName>
</protein>
<gene>
    <name evidence="1" type="ORF">QBC47DRAFT_358031</name>
</gene>
<comment type="caution">
    <text evidence="1">The sequence shown here is derived from an EMBL/GenBank/DDBJ whole genome shotgun (WGS) entry which is preliminary data.</text>
</comment>
<proteinExistence type="predicted"/>
<reference evidence="1" key="1">
    <citation type="submission" date="2023-06" db="EMBL/GenBank/DDBJ databases">
        <title>Genome-scale phylogeny and comparative genomics of the fungal order Sordariales.</title>
        <authorList>
            <consortium name="Lawrence Berkeley National Laboratory"/>
            <person name="Hensen N."/>
            <person name="Bonometti L."/>
            <person name="Westerberg I."/>
            <person name="Brannstrom I.O."/>
            <person name="Guillou S."/>
            <person name="Cros-Aarteil S."/>
            <person name="Calhoun S."/>
            <person name="Haridas S."/>
            <person name="Kuo A."/>
            <person name="Mondo S."/>
            <person name="Pangilinan J."/>
            <person name="Riley R."/>
            <person name="Labutti K."/>
            <person name="Andreopoulos B."/>
            <person name="Lipzen A."/>
            <person name="Chen C."/>
            <person name="Yanf M."/>
            <person name="Daum C."/>
            <person name="Ng V."/>
            <person name="Clum A."/>
            <person name="Steindorff A."/>
            <person name="Ohm R."/>
            <person name="Martin F."/>
            <person name="Silar P."/>
            <person name="Natvig D."/>
            <person name="Lalanne C."/>
            <person name="Gautier V."/>
            <person name="Ament-Velasquez S.L."/>
            <person name="Kruys A."/>
            <person name="Hutchinson M.I."/>
            <person name="Powell A.J."/>
            <person name="Barry K."/>
            <person name="Miller A.N."/>
            <person name="Grigoriev I.V."/>
            <person name="Debuchy R."/>
            <person name="Gladieux P."/>
            <person name="Thoren M.H."/>
            <person name="Johannesson H."/>
        </authorList>
    </citation>
    <scope>NUCLEOTIDE SEQUENCE</scope>
    <source>
        <strain evidence="1">PSN4</strain>
    </source>
</reference>